<evidence type="ECO:0000313" key="1">
    <source>
        <dbReference type="EMBL" id="PWH81879.1"/>
    </source>
</evidence>
<keyword evidence="2" id="KW-1185">Reference proteome</keyword>
<comment type="caution">
    <text evidence="1">The sequence shown here is derived from an EMBL/GenBank/DDBJ whole genome shotgun (WGS) entry which is preliminary data.</text>
</comment>
<reference evidence="1 2" key="2">
    <citation type="submission" date="2018-05" db="EMBL/GenBank/DDBJ databases">
        <authorList>
            <person name="Lanie J.A."/>
            <person name="Ng W.-L."/>
            <person name="Kazmierczak K.M."/>
            <person name="Andrzejewski T.M."/>
            <person name="Davidsen T.M."/>
            <person name="Wayne K.J."/>
            <person name="Tettelin H."/>
            <person name="Glass J.I."/>
            <person name="Rusch D."/>
            <person name="Podicherti R."/>
            <person name="Tsui H.-C.T."/>
            <person name="Winkler M.E."/>
        </authorList>
    </citation>
    <scope>NUCLEOTIDE SEQUENCE [LARGE SCALE GENOMIC DNA]</scope>
    <source>
        <strain evidence="1 2">C305</strain>
    </source>
</reference>
<protein>
    <submittedName>
        <fullName evidence="1">Uncharacterized protein</fullName>
    </submittedName>
</protein>
<reference evidence="1 2" key="1">
    <citation type="submission" date="2018-05" db="EMBL/GenBank/DDBJ databases">
        <title>Brumimicrobium oceani sp. nov., isolated from coastal sediment.</title>
        <authorList>
            <person name="Kou Y."/>
        </authorList>
    </citation>
    <scope>NUCLEOTIDE SEQUENCE [LARGE SCALE GENOMIC DNA]</scope>
    <source>
        <strain evidence="1 2">C305</strain>
    </source>
</reference>
<proteinExistence type="predicted"/>
<dbReference type="EMBL" id="QFRJ01000015">
    <property type="protein sequence ID" value="PWH81879.1"/>
    <property type="molecule type" value="Genomic_DNA"/>
</dbReference>
<sequence length="78" mass="9095">MIIAVEQEFKGISGRNYLNLFLVFRLVIERIQTTTRIISPSLGELCFENKTIARHFDSPTPLAQRLTIHIRQQKIKIK</sequence>
<name>A0A2U2X2A0_9FLAO</name>
<accession>A0A2U2X2A0</accession>
<gene>
    <name evidence="1" type="ORF">DIT68_14400</name>
</gene>
<organism evidence="1 2">
    <name type="scientific">Brumimicrobium oceani</name>
    <dbReference type="NCBI Taxonomy" id="2100725"/>
    <lineage>
        <taxon>Bacteria</taxon>
        <taxon>Pseudomonadati</taxon>
        <taxon>Bacteroidota</taxon>
        <taxon>Flavobacteriia</taxon>
        <taxon>Flavobacteriales</taxon>
        <taxon>Crocinitomicaceae</taxon>
        <taxon>Brumimicrobium</taxon>
    </lineage>
</organism>
<dbReference type="AlphaFoldDB" id="A0A2U2X2A0"/>
<dbReference type="Proteomes" id="UP000245370">
    <property type="component" value="Unassembled WGS sequence"/>
</dbReference>
<evidence type="ECO:0000313" key="2">
    <source>
        <dbReference type="Proteomes" id="UP000245370"/>
    </source>
</evidence>